<feature type="region of interest" description="Disordered" evidence="7">
    <location>
        <begin position="358"/>
        <end position="413"/>
    </location>
</feature>
<feature type="compositionally biased region" description="Acidic residues" evidence="7">
    <location>
        <begin position="368"/>
        <end position="379"/>
    </location>
</feature>
<evidence type="ECO:0000259" key="8">
    <source>
        <dbReference type="PROSITE" id="PS50076"/>
    </source>
</evidence>
<comment type="caution">
    <text evidence="10">The sequence shown here is derived from an EMBL/GenBank/DDBJ whole genome shotgun (WGS) entry which is preliminary data.</text>
</comment>
<dbReference type="InterPro" id="IPR018253">
    <property type="entry name" value="DnaJ_domain_CS"/>
</dbReference>
<dbReference type="GO" id="GO:0030544">
    <property type="term" value="F:Hsp70 protein binding"/>
    <property type="evidence" value="ECO:0007669"/>
    <property type="project" value="InterPro"/>
</dbReference>
<evidence type="ECO:0000256" key="7">
    <source>
        <dbReference type="SAM" id="MobiDB-lite"/>
    </source>
</evidence>
<dbReference type="PRINTS" id="PR00625">
    <property type="entry name" value="JDOMAIN"/>
</dbReference>
<dbReference type="Gene3D" id="1.10.287.110">
    <property type="entry name" value="DnaJ domain"/>
    <property type="match status" value="1"/>
</dbReference>
<keyword evidence="3 6" id="KW-0863">Zinc-finger</keyword>
<dbReference type="Proteomes" id="UP001213681">
    <property type="component" value="Unassembled WGS sequence"/>
</dbReference>
<evidence type="ECO:0000256" key="4">
    <source>
        <dbReference type="ARBA" id="ARBA00022833"/>
    </source>
</evidence>
<dbReference type="SMART" id="SM00271">
    <property type="entry name" value="DnaJ"/>
    <property type="match status" value="1"/>
</dbReference>
<evidence type="ECO:0000256" key="5">
    <source>
        <dbReference type="ARBA" id="ARBA00023186"/>
    </source>
</evidence>
<evidence type="ECO:0000256" key="1">
    <source>
        <dbReference type="ARBA" id="ARBA00022723"/>
    </source>
</evidence>
<dbReference type="PROSITE" id="PS50076">
    <property type="entry name" value="DNAJ_2"/>
    <property type="match status" value="1"/>
</dbReference>
<dbReference type="InterPro" id="IPR008971">
    <property type="entry name" value="HSP40/DnaJ_pept-bd"/>
</dbReference>
<dbReference type="PROSITE" id="PS51188">
    <property type="entry name" value="ZF_CR"/>
    <property type="match status" value="1"/>
</dbReference>
<dbReference type="InterPro" id="IPR002939">
    <property type="entry name" value="DnaJ_C"/>
</dbReference>
<feature type="domain" description="CR-type" evidence="9">
    <location>
        <begin position="133"/>
        <end position="216"/>
    </location>
</feature>
<dbReference type="PROSITE" id="PS00636">
    <property type="entry name" value="DNAJ_1"/>
    <property type="match status" value="1"/>
</dbReference>
<evidence type="ECO:0000313" key="10">
    <source>
        <dbReference type="EMBL" id="KAJ5444430.1"/>
    </source>
</evidence>
<protein>
    <submittedName>
        <fullName evidence="10">Mitochondrial protein import protein mas5</fullName>
    </submittedName>
</protein>
<dbReference type="SUPFAM" id="SSF57938">
    <property type="entry name" value="DnaJ/Hsp40 cysteine-rich domain"/>
    <property type="match status" value="1"/>
</dbReference>
<gene>
    <name evidence="10" type="ORF">N7458_008302</name>
</gene>
<dbReference type="GO" id="GO:0005524">
    <property type="term" value="F:ATP binding"/>
    <property type="evidence" value="ECO:0007669"/>
    <property type="project" value="InterPro"/>
</dbReference>
<dbReference type="InterPro" id="IPR012724">
    <property type="entry name" value="DnaJ"/>
</dbReference>
<dbReference type="CDD" id="cd10719">
    <property type="entry name" value="DnaJ_zf"/>
    <property type="match status" value="1"/>
</dbReference>
<dbReference type="RefSeq" id="XP_056764510.1">
    <property type="nucleotide sequence ID" value="XM_056911684.1"/>
</dbReference>
<keyword evidence="1 6" id="KW-0479">Metal-binding</keyword>
<dbReference type="FunFam" id="2.60.260.20:FF:000024">
    <property type="entry name" value="Mitochondrial protein import protein MAS5"/>
    <property type="match status" value="1"/>
</dbReference>
<evidence type="ECO:0000256" key="6">
    <source>
        <dbReference type="PROSITE-ProRule" id="PRU00546"/>
    </source>
</evidence>
<dbReference type="GO" id="GO:0008270">
    <property type="term" value="F:zinc ion binding"/>
    <property type="evidence" value="ECO:0007669"/>
    <property type="project" value="UniProtKB-KW"/>
</dbReference>
<dbReference type="GO" id="GO:0009408">
    <property type="term" value="P:response to heat"/>
    <property type="evidence" value="ECO:0007669"/>
    <property type="project" value="InterPro"/>
</dbReference>
<dbReference type="EMBL" id="JAPVEA010000007">
    <property type="protein sequence ID" value="KAJ5444430.1"/>
    <property type="molecule type" value="Genomic_DNA"/>
</dbReference>
<evidence type="ECO:0000259" key="9">
    <source>
        <dbReference type="PROSITE" id="PS51188"/>
    </source>
</evidence>
<dbReference type="Gene3D" id="2.10.230.10">
    <property type="entry name" value="Heat shock protein DnaJ, cysteine-rich domain"/>
    <property type="match status" value="1"/>
</dbReference>
<dbReference type="HAMAP" id="MF_01152">
    <property type="entry name" value="DnaJ"/>
    <property type="match status" value="1"/>
</dbReference>
<evidence type="ECO:0000256" key="2">
    <source>
        <dbReference type="ARBA" id="ARBA00022737"/>
    </source>
</evidence>
<dbReference type="GO" id="GO:0006457">
    <property type="term" value="P:protein folding"/>
    <property type="evidence" value="ECO:0007669"/>
    <property type="project" value="InterPro"/>
</dbReference>
<reference evidence="10" key="2">
    <citation type="journal article" date="2023" name="IMA Fungus">
        <title>Comparative genomic study of the Penicillium genus elucidates a diverse pangenome and 15 lateral gene transfer events.</title>
        <authorList>
            <person name="Petersen C."/>
            <person name="Sorensen T."/>
            <person name="Nielsen M.R."/>
            <person name="Sondergaard T.E."/>
            <person name="Sorensen J.L."/>
            <person name="Fitzpatrick D.A."/>
            <person name="Frisvad J.C."/>
            <person name="Nielsen K.L."/>
        </authorList>
    </citation>
    <scope>NUCLEOTIDE SEQUENCE</scope>
    <source>
        <strain evidence="10">IBT 16125</strain>
    </source>
</reference>
<keyword evidence="11" id="KW-1185">Reference proteome</keyword>
<keyword evidence="4 6" id="KW-0862">Zinc</keyword>
<dbReference type="Gene3D" id="2.60.260.20">
    <property type="entry name" value="Urease metallochaperone UreE, N-terminal domain"/>
    <property type="match status" value="2"/>
</dbReference>
<dbReference type="Pfam" id="PF01556">
    <property type="entry name" value="DnaJ_C"/>
    <property type="match status" value="1"/>
</dbReference>
<dbReference type="InterPro" id="IPR036410">
    <property type="entry name" value="HSP_DnaJ_Cys-rich_dom_sf"/>
</dbReference>
<dbReference type="GeneID" id="81601927"/>
<sequence>MVKDTKYYECLGVDPSATETQLKSAYKKGALKFHPDKNKNNPEAAEKFKELSHAYEILSDPQKRQIYDQYGEEGLEGGGGAGGMNAEDLFSQFFGGGGAFGGMFGGGMRDTGPKKARTIHHVHKVNLEDIYRGKVSKLALQKSVICSGCEGRGGKDGAVKECTGCNGSGMKTMMRQMGPMIQRFQTVCPDCNGEGEIIREKDRCKKCNGKKTVVERKVLHVHVDKGVRDGHKIEFRGEGDQMPGVMPGDVVFEIEQKPHARFQRKNDDLFYQAEIDLLTALAGGTIHIEHLDERWLTVNIAPGEVIVPDAIKVIPGQGMPSFRHHDFGNLYIKFDVKFPEKGQLQNLELLEQVLPPRAQQNQPPADAMVEDFELEDIDTNENSQARAHGAGSAMDEDDDDVPPGAERVQCASQ</sequence>
<dbReference type="InterPro" id="IPR001305">
    <property type="entry name" value="HSP_DnaJ_Cys-rich_dom"/>
</dbReference>
<dbReference type="FunFam" id="2.10.230.10:FF:000001">
    <property type="entry name" value="DnaJ subfamily A member 2"/>
    <property type="match status" value="1"/>
</dbReference>
<keyword evidence="5" id="KW-0143">Chaperone</keyword>
<accession>A0AAD6G1X8</accession>
<dbReference type="InterPro" id="IPR036869">
    <property type="entry name" value="J_dom_sf"/>
</dbReference>
<dbReference type="InterPro" id="IPR001623">
    <property type="entry name" value="DnaJ_domain"/>
</dbReference>
<reference evidence="10" key="1">
    <citation type="submission" date="2022-12" db="EMBL/GenBank/DDBJ databases">
        <authorList>
            <person name="Petersen C."/>
        </authorList>
    </citation>
    <scope>NUCLEOTIDE SEQUENCE</scope>
    <source>
        <strain evidence="10">IBT 16125</strain>
    </source>
</reference>
<feature type="domain" description="J" evidence="8">
    <location>
        <begin position="6"/>
        <end position="71"/>
    </location>
</feature>
<dbReference type="FunFam" id="1.10.287.110:FF:000048">
    <property type="entry name" value="DnaJ family protein"/>
    <property type="match status" value="1"/>
</dbReference>
<dbReference type="SUPFAM" id="SSF49493">
    <property type="entry name" value="HSP40/DnaJ peptide-binding domain"/>
    <property type="match status" value="2"/>
</dbReference>
<dbReference type="Pfam" id="PF00684">
    <property type="entry name" value="DnaJ_CXXCXGXG"/>
    <property type="match status" value="1"/>
</dbReference>
<proteinExistence type="inferred from homology"/>
<dbReference type="InterPro" id="IPR044713">
    <property type="entry name" value="DNJA1/2-like"/>
</dbReference>
<dbReference type="CDD" id="cd10747">
    <property type="entry name" value="DnaJ_C"/>
    <property type="match status" value="1"/>
</dbReference>
<feature type="zinc finger region" description="CR-type" evidence="6">
    <location>
        <begin position="133"/>
        <end position="216"/>
    </location>
</feature>
<dbReference type="Pfam" id="PF00226">
    <property type="entry name" value="DnaJ"/>
    <property type="match status" value="1"/>
</dbReference>
<dbReference type="GO" id="GO:0051082">
    <property type="term" value="F:unfolded protein binding"/>
    <property type="evidence" value="ECO:0007669"/>
    <property type="project" value="InterPro"/>
</dbReference>
<dbReference type="CDD" id="cd06257">
    <property type="entry name" value="DnaJ"/>
    <property type="match status" value="1"/>
</dbReference>
<name>A0AAD6G1X8_9EURO</name>
<keyword evidence="2" id="KW-0677">Repeat</keyword>
<dbReference type="PANTHER" id="PTHR43888">
    <property type="entry name" value="DNAJ-LIKE-2, ISOFORM A-RELATED"/>
    <property type="match status" value="1"/>
</dbReference>
<dbReference type="SUPFAM" id="SSF46565">
    <property type="entry name" value="Chaperone J-domain"/>
    <property type="match status" value="1"/>
</dbReference>
<dbReference type="AlphaFoldDB" id="A0AAD6G1X8"/>
<organism evidence="10 11">
    <name type="scientific">Penicillium daleae</name>
    <dbReference type="NCBI Taxonomy" id="63821"/>
    <lineage>
        <taxon>Eukaryota</taxon>
        <taxon>Fungi</taxon>
        <taxon>Dikarya</taxon>
        <taxon>Ascomycota</taxon>
        <taxon>Pezizomycotina</taxon>
        <taxon>Eurotiomycetes</taxon>
        <taxon>Eurotiomycetidae</taxon>
        <taxon>Eurotiales</taxon>
        <taxon>Aspergillaceae</taxon>
        <taxon>Penicillium</taxon>
    </lineage>
</organism>
<evidence type="ECO:0000256" key="3">
    <source>
        <dbReference type="ARBA" id="ARBA00022771"/>
    </source>
</evidence>
<evidence type="ECO:0000313" key="11">
    <source>
        <dbReference type="Proteomes" id="UP001213681"/>
    </source>
</evidence>